<dbReference type="HOGENOM" id="CLU_110251_0_0_10"/>
<sequence>MMREEKTVSYTTTNTYQTLNTFTLKTEVIWMVCHGLGHLTKYFLNHFEKIDSEKHYIIAPQAPSKYYQDKRYKYVGASWLTRENTDIEIENVLNYLDQVYTSEIQPKLNSHIKFCVMGFSQGVSVASRWISRRAISCDFFIVHSGSIPEDIDKDTFKKTKGFLTYGKEDALLNNSRLKQQTSLAKELFDERLNILPFEGKHIVNEEILAEISKKL</sequence>
<dbReference type="Gene3D" id="3.40.50.1820">
    <property type="entry name" value="alpha/beta hydrolase"/>
    <property type="match status" value="1"/>
</dbReference>
<dbReference type="eggNOG" id="COG0400">
    <property type="taxonomic scope" value="Bacteria"/>
</dbReference>
<dbReference type="OrthoDB" id="595091at2"/>
<evidence type="ECO:0000259" key="1">
    <source>
        <dbReference type="Pfam" id="PF02230"/>
    </source>
</evidence>
<dbReference type="InterPro" id="IPR029058">
    <property type="entry name" value="AB_hydrolase_fold"/>
</dbReference>
<dbReference type="STRING" id="398720.MED217_10852"/>
<keyword evidence="3" id="KW-1185">Reference proteome</keyword>
<dbReference type="AlphaFoldDB" id="A3XN36"/>
<dbReference type="SUPFAM" id="SSF53474">
    <property type="entry name" value="alpha/beta-Hydrolases"/>
    <property type="match status" value="1"/>
</dbReference>
<dbReference type="InterPro" id="IPR003140">
    <property type="entry name" value="PLipase/COase/thioEstase"/>
</dbReference>
<dbReference type="GO" id="GO:0016787">
    <property type="term" value="F:hydrolase activity"/>
    <property type="evidence" value="ECO:0007669"/>
    <property type="project" value="InterPro"/>
</dbReference>
<dbReference type="Pfam" id="PF02230">
    <property type="entry name" value="Abhydrolase_2"/>
    <property type="match status" value="1"/>
</dbReference>
<accession>A3XN36</accession>
<feature type="domain" description="Phospholipase/carboxylesterase/thioesterase" evidence="1">
    <location>
        <begin position="31"/>
        <end position="212"/>
    </location>
</feature>
<comment type="caution">
    <text evidence="2">The sequence shown here is derived from an EMBL/GenBank/DDBJ whole genome shotgun (WGS) entry which is preliminary data.</text>
</comment>
<reference evidence="2 3" key="1">
    <citation type="journal article" date="2007" name="Nature">
        <title>Light stimulates growth of proteorhodopsin-containing marine Flavobacteria.</title>
        <authorList>
            <person name="Gomez-Consarnau L."/>
            <person name="Gonzalez J.M."/>
            <person name="Coll-Llado M."/>
            <person name="Gourdon P."/>
            <person name="Pascher T."/>
            <person name="Neutze R."/>
            <person name="Pedros-Alio C."/>
            <person name="Pinhassi J."/>
        </authorList>
    </citation>
    <scope>NUCLEOTIDE SEQUENCE [LARGE SCALE GENOMIC DNA]</scope>
    <source>
        <strain evidence="2 3">MED217</strain>
    </source>
</reference>
<proteinExistence type="predicted"/>
<dbReference type="EMBL" id="AANC01000006">
    <property type="protein sequence ID" value="EAQ49043.1"/>
    <property type="molecule type" value="Genomic_DNA"/>
</dbReference>
<dbReference type="Proteomes" id="UP000001601">
    <property type="component" value="Unassembled WGS sequence"/>
</dbReference>
<protein>
    <recommendedName>
        <fullName evidence="1">Phospholipase/carboxylesterase/thioesterase domain-containing protein</fullName>
    </recommendedName>
</protein>
<gene>
    <name evidence="2" type="ORF">MED217_10852</name>
</gene>
<name>A3XN36_LEEBM</name>
<evidence type="ECO:0000313" key="3">
    <source>
        <dbReference type="Proteomes" id="UP000001601"/>
    </source>
</evidence>
<organism evidence="2 3">
    <name type="scientific">Leeuwenhoekiella blandensis (strain CECT 7118 / CCUG 51940 / KCTC 22103 / MED217)</name>
    <name type="common">Flavobacterium sp. (strain MED217)</name>
    <dbReference type="NCBI Taxonomy" id="398720"/>
    <lineage>
        <taxon>Bacteria</taxon>
        <taxon>Pseudomonadati</taxon>
        <taxon>Bacteroidota</taxon>
        <taxon>Flavobacteriia</taxon>
        <taxon>Flavobacteriales</taxon>
        <taxon>Flavobacteriaceae</taxon>
        <taxon>Leeuwenhoekiella</taxon>
    </lineage>
</organism>
<evidence type="ECO:0000313" key="2">
    <source>
        <dbReference type="EMBL" id="EAQ49043.1"/>
    </source>
</evidence>